<keyword evidence="1" id="KW-1133">Transmembrane helix</keyword>
<proteinExistence type="predicted"/>
<dbReference type="SUPFAM" id="SSF53098">
    <property type="entry name" value="Ribonuclease H-like"/>
    <property type="match status" value="1"/>
</dbReference>
<dbReference type="Proteomes" id="UP000218334">
    <property type="component" value="Unassembled WGS sequence"/>
</dbReference>
<feature type="non-terminal residue" evidence="2">
    <location>
        <position position="1"/>
    </location>
</feature>
<evidence type="ECO:0000256" key="1">
    <source>
        <dbReference type="SAM" id="Phobius"/>
    </source>
</evidence>
<protein>
    <recommendedName>
        <fullName evidence="4">RNase H type-1 domain-containing protein</fullName>
    </recommendedName>
</protein>
<gene>
    <name evidence="2" type="ORF">ARMSODRAFT_844405</name>
</gene>
<feature type="non-terminal residue" evidence="2">
    <location>
        <position position="126"/>
    </location>
</feature>
<dbReference type="EMBL" id="KZ293495">
    <property type="protein sequence ID" value="PBK59924.1"/>
    <property type="molecule type" value="Genomic_DNA"/>
</dbReference>
<evidence type="ECO:0000313" key="2">
    <source>
        <dbReference type="EMBL" id="PBK59924.1"/>
    </source>
</evidence>
<keyword evidence="3" id="KW-1185">Reference proteome</keyword>
<accession>A0A2H3AT64</accession>
<evidence type="ECO:0000313" key="3">
    <source>
        <dbReference type="Proteomes" id="UP000218334"/>
    </source>
</evidence>
<dbReference type="InterPro" id="IPR036397">
    <property type="entry name" value="RNaseH_sf"/>
</dbReference>
<dbReference type="AlphaFoldDB" id="A0A2H3AT64"/>
<sequence length="126" mass="14053">GYVYQLHPPPPGTIIDIFFLELIAILSAIHFIASLPHPPRRLLLFTDSLDSVAAFNSLGVAQAMHNAPLQGVASIILKSGMDVRVRHIEGKNNIRADLLSRLLLDEYHQKFPADHVRTFTPPRDLL</sequence>
<dbReference type="InterPro" id="IPR012337">
    <property type="entry name" value="RNaseH-like_sf"/>
</dbReference>
<reference evidence="3" key="1">
    <citation type="journal article" date="2017" name="Nat. Ecol. Evol.">
        <title>Genome expansion and lineage-specific genetic innovations in the forest pathogenic fungi Armillaria.</title>
        <authorList>
            <person name="Sipos G."/>
            <person name="Prasanna A.N."/>
            <person name="Walter M.C."/>
            <person name="O'Connor E."/>
            <person name="Balint B."/>
            <person name="Krizsan K."/>
            <person name="Kiss B."/>
            <person name="Hess J."/>
            <person name="Varga T."/>
            <person name="Slot J."/>
            <person name="Riley R."/>
            <person name="Boka B."/>
            <person name="Rigling D."/>
            <person name="Barry K."/>
            <person name="Lee J."/>
            <person name="Mihaltcheva S."/>
            <person name="LaButti K."/>
            <person name="Lipzen A."/>
            <person name="Waldron R."/>
            <person name="Moloney N.M."/>
            <person name="Sperisen C."/>
            <person name="Kredics L."/>
            <person name="Vagvoelgyi C."/>
            <person name="Patrignani A."/>
            <person name="Fitzpatrick D."/>
            <person name="Nagy I."/>
            <person name="Doyle S."/>
            <person name="Anderson J.B."/>
            <person name="Grigoriev I.V."/>
            <person name="Gueldener U."/>
            <person name="Muensterkoetter M."/>
            <person name="Nagy L.G."/>
        </authorList>
    </citation>
    <scope>NUCLEOTIDE SEQUENCE [LARGE SCALE GENOMIC DNA]</scope>
    <source>
        <strain evidence="3">28-4</strain>
    </source>
</reference>
<evidence type="ECO:0008006" key="4">
    <source>
        <dbReference type="Google" id="ProtNLM"/>
    </source>
</evidence>
<dbReference type="Gene3D" id="3.30.420.10">
    <property type="entry name" value="Ribonuclease H-like superfamily/Ribonuclease H"/>
    <property type="match status" value="1"/>
</dbReference>
<keyword evidence="1" id="KW-0812">Transmembrane</keyword>
<organism evidence="2 3">
    <name type="scientific">Armillaria solidipes</name>
    <dbReference type="NCBI Taxonomy" id="1076256"/>
    <lineage>
        <taxon>Eukaryota</taxon>
        <taxon>Fungi</taxon>
        <taxon>Dikarya</taxon>
        <taxon>Basidiomycota</taxon>
        <taxon>Agaricomycotina</taxon>
        <taxon>Agaricomycetes</taxon>
        <taxon>Agaricomycetidae</taxon>
        <taxon>Agaricales</taxon>
        <taxon>Marasmiineae</taxon>
        <taxon>Physalacriaceae</taxon>
        <taxon>Armillaria</taxon>
    </lineage>
</organism>
<keyword evidence="1" id="KW-0472">Membrane</keyword>
<feature type="transmembrane region" description="Helical" evidence="1">
    <location>
        <begin position="12"/>
        <end position="33"/>
    </location>
</feature>
<name>A0A2H3AT64_9AGAR</name>
<dbReference type="STRING" id="1076256.A0A2H3AT64"/>
<dbReference type="GO" id="GO:0003676">
    <property type="term" value="F:nucleic acid binding"/>
    <property type="evidence" value="ECO:0007669"/>
    <property type="project" value="InterPro"/>
</dbReference>